<dbReference type="Pfam" id="PF13639">
    <property type="entry name" value="zf-RING_2"/>
    <property type="match status" value="1"/>
</dbReference>
<evidence type="ECO:0000256" key="11">
    <source>
        <dbReference type="RuleBase" id="RU367115"/>
    </source>
</evidence>
<dbReference type="SMART" id="SM00678">
    <property type="entry name" value="WWE"/>
    <property type="match status" value="1"/>
</dbReference>
<dbReference type="InterPro" id="IPR033509">
    <property type="entry name" value="RNF146"/>
</dbReference>
<evidence type="ECO:0000256" key="6">
    <source>
        <dbReference type="ARBA" id="ARBA00022723"/>
    </source>
</evidence>
<dbReference type="GO" id="GO:0061630">
    <property type="term" value="F:ubiquitin protein ligase activity"/>
    <property type="evidence" value="ECO:0007669"/>
    <property type="project" value="UniProtKB-UniRule"/>
</dbReference>
<dbReference type="EnsemblMetazoa" id="XM_014395422.2">
    <property type="protein sequence ID" value="XP_014250908.1"/>
    <property type="gene ID" value="LOC106667461"/>
</dbReference>
<evidence type="ECO:0000259" key="12">
    <source>
        <dbReference type="PROSITE" id="PS50089"/>
    </source>
</evidence>
<dbReference type="GO" id="GO:0005829">
    <property type="term" value="C:cytosol"/>
    <property type="evidence" value="ECO:0007669"/>
    <property type="project" value="UniProtKB-SubCell"/>
</dbReference>
<dbReference type="PROSITE" id="PS50089">
    <property type="entry name" value="ZF_RING_2"/>
    <property type="match status" value="1"/>
</dbReference>
<dbReference type="InterPro" id="IPR018123">
    <property type="entry name" value="WWE-dom_subgr"/>
</dbReference>
<evidence type="ECO:0000256" key="9">
    <source>
        <dbReference type="ARBA" id="ARBA00022833"/>
    </source>
</evidence>
<feature type="domain" description="WWE" evidence="13">
    <location>
        <begin position="133"/>
        <end position="210"/>
    </location>
</feature>
<dbReference type="GO" id="GO:0005634">
    <property type="term" value="C:nucleus"/>
    <property type="evidence" value="ECO:0007669"/>
    <property type="project" value="TreeGrafter"/>
</dbReference>
<dbReference type="RefSeq" id="XP_014250908.1">
    <property type="nucleotide sequence ID" value="XM_014395422.2"/>
</dbReference>
<evidence type="ECO:0000256" key="1">
    <source>
        <dbReference type="ARBA" id="ARBA00000900"/>
    </source>
</evidence>
<dbReference type="OrthoDB" id="10065815at2759"/>
<keyword evidence="4 11" id="KW-0808">Transferase</keyword>
<dbReference type="Proteomes" id="UP000494040">
    <property type="component" value="Unassembled WGS sequence"/>
</dbReference>
<accession>A0A8I6RW51</accession>
<dbReference type="InterPro" id="IPR013083">
    <property type="entry name" value="Znf_RING/FYVE/PHD"/>
</dbReference>
<keyword evidence="7 10" id="KW-0863">Zinc-finger</keyword>
<dbReference type="InterPro" id="IPR037197">
    <property type="entry name" value="WWE_dom_sf"/>
</dbReference>
<dbReference type="InterPro" id="IPR004170">
    <property type="entry name" value="WWE_dom"/>
</dbReference>
<dbReference type="GO" id="GO:0072572">
    <property type="term" value="F:poly-ADP-D-ribose binding"/>
    <property type="evidence" value="ECO:0007669"/>
    <property type="project" value="UniProtKB-UniRule"/>
</dbReference>
<dbReference type="EC" id="2.3.2.27" evidence="11"/>
<evidence type="ECO:0000256" key="5">
    <source>
        <dbReference type="ARBA" id="ARBA00022687"/>
    </source>
</evidence>
<sequence>MFIYIKYKSQFRTDCIERCISDLLTPEFPCPDMAEKFQRVYNTRSKKRSVEAQEKELVTVELSDSEEEKEEDAESKLPDCAICLQSCSHPARLPCRHIFCFLCIKGVALNSRKCPLCRAHIPADYLHNPDILEVPKPAQAAGHGTYKWYYEGRDGWWEYDARTTVDLEQAYQANEDTIEVLLAGSVFIIDFRNMVQLRKVGYGRMRRLKRDKAGLPSKGVAGLRRHRQLPSIPVQSGTNLGARPVEPRIEDYNYTFDNYINEEIENSDDYEVSDNDEDYSFRDSLGHYIEGDIDFEYNGRDCYECLPELDSD</sequence>
<dbReference type="GO" id="GO:0051865">
    <property type="term" value="P:protein autoubiquitination"/>
    <property type="evidence" value="ECO:0007669"/>
    <property type="project" value="UniProtKB-UniRule"/>
</dbReference>
<organism evidence="14 15">
    <name type="scientific">Cimex lectularius</name>
    <name type="common">Bed bug</name>
    <name type="synonym">Acanthia lectularia</name>
    <dbReference type="NCBI Taxonomy" id="79782"/>
    <lineage>
        <taxon>Eukaryota</taxon>
        <taxon>Metazoa</taxon>
        <taxon>Ecdysozoa</taxon>
        <taxon>Arthropoda</taxon>
        <taxon>Hexapoda</taxon>
        <taxon>Insecta</taxon>
        <taxon>Pterygota</taxon>
        <taxon>Neoptera</taxon>
        <taxon>Paraneoptera</taxon>
        <taxon>Hemiptera</taxon>
        <taxon>Heteroptera</taxon>
        <taxon>Panheteroptera</taxon>
        <taxon>Cimicomorpha</taxon>
        <taxon>Cimicidae</taxon>
        <taxon>Cimex</taxon>
    </lineage>
</organism>
<dbReference type="Gene3D" id="3.30.720.50">
    <property type="match status" value="1"/>
</dbReference>
<dbReference type="Gene3D" id="3.30.40.10">
    <property type="entry name" value="Zinc/RING finger domain, C3HC4 (zinc finger)"/>
    <property type="match status" value="1"/>
</dbReference>
<keyword evidence="15" id="KW-1185">Reference proteome</keyword>
<evidence type="ECO:0000256" key="7">
    <source>
        <dbReference type="ARBA" id="ARBA00022771"/>
    </source>
</evidence>
<keyword evidence="5" id="KW-0879">Wnt signaling pathway</keyword>
<proteinExistence type="predicted"/>
<evidence type="ECO:0000313" key="14">
    <source>
        <dbReference type="EnsemblMetazoa" id="XP_014250908.1"/>
    </source>
</evidence>
<dbReference type="GO" id="GO:0008270">
    <property type="term" value="F:zinc ion binding"/>
    <property type="evidence" value="ECO:0007669"/>
    <property type="project" value="UniProtKB-UniRule"/>
</dbReference>
<evidence type="ECO:0000256" key="10">
    <source>
        <dbReference type="PROSITE-ProRule" id="PRU00175"/>
    </source>
</evidence>
<feature type="domain" description="RING-type" evidence="12">
    <location>
        <begin position="80"/>
        <end position="118"/>
    </location>
</feature>
<evidence type="ECO:0000256" key="8">
    <source>
        <dbReference type="ARBA" id="ARBA00022786"/>
    </source>
</evidence>
<dbReference type="PROSITE" id="PS50918">
    <property type="entry name" value="WWE"/>
    <property type="match status" value="1"/>
</dbReference>
<dbReference type="SMART" id="SM00184">
    <property type="entry name" value="RING"/>
    <property type="match status" value="1"/>
</dbReference>
<dbReference type="CTD" id="81847"/>
<evidence type="ECO:0000256" key="2">
    <source>
        <dbReference type="ARBA" id="ARBA00004514"/>
    </source>
</evidence>
<dbReference type="InterPro" id="IPR001841">
    <property type="entry name" value="Znf_RING"/>
</dbReference>
<evidence type="ECO:0000256" key="4">
    <source>
        <dbReference type="ARBA" id="ARBA00022679"/>
    </source>
</evidence>
<comment type="PTM">
    <text evidence="11">Ubiquitinated; autoubiquitinated.</text>
</comment>
<dbReference type="InterPro" id="IPR017907">
    <property type="entry name" value="Znf_RING_CS"/>
</dbReference>
<dbReference type="SUPFAM" id="SSF117839">
    <property type="entry name" value="WWE domain"/>
    <property type="match status" value="1"/>
</dbReference>
<comment type="subcellular location">
    <subcellularLocation>
        <location evidence="2 11">Cytoplasm</location>
        <location evidence="2 11">Cytosol</location>
    </subcellularLocation>
</comment>
<evidence type="ECO:0000256" key="3">
    <source>
        <dbReference type="ARBA" id="ARBA00022490"/>
    </source>
</evidence>
<dbReference type="InterPro" id="IPR044110">
    <property type="entry name" value="RING-HC_RNF146"/>
</dbReference>
<keyword evidence="3 11" id="KW-0963">Cytoplasm</keyword>
<name>A0A8I6RW51_CIMLE</name>
<dbReference type="GO" id="GO:0016055">
    <property type="term" value="P:Wnt signaling pathway"/>
    <property type="evidence" value="ECO:0007669"/>
    <property type="project" value="UniProtKB-KW"/>
</dbReference>
<dbReference type="UniPathway" id="UPA00143"/>
<dbReference type="SUPFAM" id="SSF57850">
    <property type="entry name" value="RING/U-box"/>
    <property type="match status" value="1"/>
</dbReference>
<dbReference type="GO" id="GO:0006511">
    <property type="term" value="P:ubiquitin-dependent protein catabolic process"/>
    <property type="evidence" value="ECO:0007669"/>
    <property type="project" value="UniProtKB-UniRule"/>
</dbReference>
<dbReference type="PROSITE" id="PS00518">
    <property type="entry name" value="ZF_RING_1"/>
    <property type="match status" value="1"/>
</dbReference>
<keyword evidence="9 11" id="KW-0862">Zinc</keyword>
<dbReference type="KEGG" id="clec:106667461"/>
<evidence type="ECO:0000259" key="13">
    <source>
        <dbReference type="PROSITE" id="PS50918"/>
    </source>
</evidence>
<comment type="catalytic activity">
    <reaction evidence="1 11">
        <text>S-ubiquitinyl-[E2 ubiquitin-conjugating enzyme]-L-cysteine + [acceptor protein]-L-lysine = [E2 ubiquitin-conjugating enzyme]-L-cysteine + N(6)-ubiquitinyl-[acceptor protein]-L-lysine.</text>
        <dbReference type="EC" id="2.3.2.27"/>
    </reaction>
</comment>
<dbReference type="GeneID" id="106667461"/>
<comment type="pathway">
    <text evidence="11">Protein modification; protein ubiquitination.</text>
</comment>
<dbReference type="CDD" id="cd16546">
    <property type="entry name" value="RING-HC_RNF146"/>
    <property type="match status" value="1"/>
</dbReference>
<comment type="function">
    <text evidence="11">E3 ubiquitin-protein ligase that specifically binds poly-ADP-ribosylated proteins and mediates their ubiquitination and subsequent degradation.</text>
</comment>
<dbReference type="PANTHER" id="PTHR13417:SF2">
    <property type="entry name" value="E3 UBIQUITIN-PROTEIN LIGASE RNF146"/>
    <property type="match status" value="1"/>
</dbReference>
<dbReference type="AlphaFoldDB" id="A0A8I6RW51"/>
<comment type="domain">
    <text evidence="11">The WWE domain mediates non-covalent poly(ADP-ribose)-binding.</text>
</comment>
<protein>
    <recommendedName>
        <fullName evidence="11">E3 ubiquitin-protein ligase</fullName>
        <ecNumber evidence="11">2.3.2.27</ecNumber>
    </recommendedName>
</protein>
<dbReference type="PANTHER" id="PTHR13417">
    <property type="entry name" value="E3 UBIQUITIN-PROTEIN LIGASE RNF146"/>
    <property type="match status" value="1"/>
</dbReference>
<dbReference type="Pfam" id="PF02825">
    <property type="entry name" value="WWE"/>
    <property type="match status" value="1"/>
</dbReference>
<keyword evidence="6 11" id="KW-0479">Metal-binding</keyword>
<evidence type="ECO:0000313" key="15">
    <source>
        <dbReference type="Proteomes" id="UP000494040"/>
    </source>
</evidence>
<keyword evidence="8 11" id="KW-0833">Ubl conjugation pathway</keyword>
<reference evidence="14" key="1">
    <citation type="submission" date="2022-01" db="UniProtKB">
        <authorList>
            <consortium name="EnsemblMetazoa"/>
        </authorList>
    </citation>
    <scope>IDENTIFICATION</scope>
</reference>